<feature type="domain" description="Ig-like" evidence="3">
    <location>
        <begin position="381"/>
        <end position="415"/>
    </location>
</feature>
<feature type="non-terminal residue" evidence="4">
    <location>
        <position position="415"/>
    </location>
</feature>
<sequence length="415" mass="46533">QKVPGEHPDHNCPNQNYPTKEEISNNPNRKFGIGFCSFMAEGDSTAVLYVYRQHQQQKKMGIEWFLMCILLWSTFGMVHIGAAENQVFATEGKDALLPCSGTAASKVSFSWLYDNKRIYQIQSSGMPQYGFGYTANRITAFNYNSGTYSIKLLKVTMPDGGTYKCSSEPNVIKLHVIKVTSPDGEHYLHLTDVKLKCDINPPISENLITWLNPKGESVSSSSRYHVSDGDKTLDIRNIQIHESGQWRCRVKDAEAYYTVQVLGISDRSQSAMVYTSVNQSAVLPLELTQDIKNSKFGNFNLKKGELLRLKEEGGRSTALALLNNSQQKLFWEETDKIQNEGSGHSLSIRLVSASFQDAGRYRFHLTFDKGTLQNDVHLVVLQVTASPEGKIAEKDTVNLTCQVSNNTPPLKLVWK</sequence>
<feature type="compositionally biased region" description="Polar residues" evidence="1">
    <location>
        <begin position="12"/>
        <end position="24"/>
    </location>
</feature>
<proteinExistence type="evidence at transcript level"/>
<evidence type="ECO:0000256" key="2">
    <source>
        <dbReference type="SAM" id="Phobius"/>
    </source>
</evidence>
<feature type="non-terminal residue" evidence="4">
    <location>
        <position position="1"/>
    </location>
</feature>
<feature type="compositionally biased region" description="Basic and acidic residues" evidence="1">
    <location>
        <begin position="1"/>
        <end position="10"/>
    </location>
</feature>
<evidence type="ECO:0000259" key="3">
    <source>
        <dbReference type="PROSITE" id="PS50835"/>
    </source>
</evidence>
<dbReference type="Gene3D" id="2.60.40.10">
    <property type="entry name" value="Immunoglobulins"/>
    <property type="match status" value="3"/>
</dbReference>
<feature type="region of interest" description="Disordered" evidence="1">
    <location>
        <begin position="1"/>
        <end position="24"/>
    </location>
</feature>
<keyword evidence="2" id="KW-1133">Transmembrane helix</keyword>
<evidence type="ECO:0000256" key="1">
    <source>
        <dbReference type="SAM" id="MobiDB-lite"/>
    </source>
</evidence>
<protein>
    <submittedName>
        <fullName evidence="4">CD4</fullName>
    </submittedName>
</protein>
<name>A0A0M3N1D6_PRODO</name>
<organism evidence="4">
    <name type="scientific">Protopterus dolloi</name>
    <name type="common">Slender lungfish</name>
    <dbReference type="NCBI Taxonomy" id="27779"/>
    <lineage>
        <taxon>Eukaryota</taxon>
        <taxon>Metazoa</taxon>
        <taxon>Chordata</taxon>
        <taxon>Craniata</taxon>
        <taxon>Vertebrata</taxon>
        <taxon>Euteleostomi</taxon>
        <taxon>Dipnomorpha</taxon>
        <taxon>Ceratodontiformes</taxon>
        <taxon>Lepidosirenoidei</taxon>
        <taxon>Protopteridae</taxon>
        <taxon>Protopterus</taxon>
    </lineage>
</organism>
<dbReference type="InterPro" id="IPR036179">
    <property type="entry name" value="Ig-like_dom_sf"/>
</dbReference>
<dbReference type="Pfam" id="PF07686">
    <property type="entry name" value="V-set"/>
    <property type="match status" value="1"/>
</dbReference>
<dbReference type="AlphaFoldDB" id="A0A0M3N1D6"/>
<dbReference type="InterPro" id="IPR013098">
    <property type="entry name" value="Ig_I-set"/>
</dbReference>
<dbReference type="Pfam" id="PF07679">
    <property type="entry name" value="I-set"/>
    <property type="match status" value="1"/>
</dbReference>
<feature type="domain" description="Ig-like" evidence="3">
    <location>
        <begin position="89"/>
        <end position="165"/>
    </location>
</feature>
<dbReference type="InterPro" id="IPR013106">
    <property type="entry name" value="Ig_V-set"/>
</dbReference>
<dbReference type="PROSITE" id="PS50835">
    <property type="entry name" value="IG_LIKE"/>
    <property type="match status" value="3"/>
</dbReference>
<dbReference type="SMART" id="SM00409">
    <property type="entry name" value="IG"/>
    <property type="match status" value="3"/>
</dbReference>
<dbReference type="InterPro" id="IPR003599">
    <property type="entry name" value="Ig_sub"/>
</dbReference>
<evidence type="ECO:0000313" key="4">
    <source>
        <dbReference type="EMBL" id="AKL90493.1"/>
    </source>
</evidence>
<dbReference type="SUPFAM" id="SSF48726">
    <property type="entry name" value="Immunoglobulin"/>
    <property type="match status" value="3"/>
</dbReference>
<reference evidence="4" key="1">
    <citation type="journal article" date="2015" name="Curr. Biol.">
        <title>African Lungfish Reveal the Evolutionary Origins of Organized Mucosal Lymphoid Tissue in Vertebrates.</title>
        <authorList>
            <person name="Tacchi L."/>
            <person name="Larragoite E.T."/>
            <person name="Munoz P."/>
            <person name="Amemiya C.T."/>
            <person name="Salinas I."/>
        </authorList>
    </citation>
    <scope>NUCLEOTIDE SEQUENCE</scope>
</reference>
<dbReference type="PANTHER" id="PTHR11422:SF0">
    <property type="entry name" value="T-CELL SURFACE GLYCOPROTEIN CD4"/>
    <property type="match status" value="1"/>
</dbReference>
<keyword evidence="2" id="KW-0812">Transmembrane</keyword>
<feature type="transmembrane region" description="Helical" evidence="2">
    <location>
        <begin position="63"/>
        <end position="82"/>
    </location>
</feature>
<dbReference type="PANTHER" id="PTHR11422">
    <property type="entry name" value="T-CELL SURFACE GLYCOPROTEIN CD4"/>
    <property type="match status" value="1"/>
</dbReference>
<keyword evidence="2" id="KW-0472">Membrane</keyword>
<feature type="domain" description="Ig-like" evidence="3">
    <location>
        <begin position="169"/>
        <end position="260"/>
    </location>
</feature>
<dbReference type="InterPro" id="IPR007110">
    <property type="entry name" value="Ig-like_dom"/>
</dbReference>
<dbReference type="EMBL" id="KP297824">
    <property type="protein sequence ID" value="AKL90493.1"/>
    <property type="molecule type" value="mRNA"/>
</dbReference>
<accession>A0A0M3N1D6</accession>
<dbReference type="CDD" id="cd00096">
    <property type="entry name" value="Ig"/>
    <property type="match status" value="1"/>
</dbReference>
<dbReference type="InterPro" id="IPR013783">
    <property type="entry name" value="Ig-like_fold"/>
</dbReference>